<dbReference type="PANTHER" id="PTHR46825">
    <property type="entry name" value="D-ALANYL-D-ALANINE-CARBOXYPEPTIDASE/ENDOPEPTIDASE AMPH"/>
    <property type="match status" value="1"/>
</dbReference>
<dbReference type="InterPro" id="IPR001466">
    <property type="entry name" value="Beta-lactam-related"/>
</dbReference>
<dbReference type="Gene3D" id="3.40.710.10">
    <property type="entry name" value="DD-peptidase/beta-lactamase superfamily"/>
    <property type="match status" value="1"/>
</dbReference>
<evidence type="ECO:0000259" key="2">
    <source>
        <dbReference type="Pfam" id="PF00144"/>
    </source>
</evidence>
<dbReference type="SUPFAM" id="SSF56601">
    <property type="entry name" value="beta-lactamase/transpeptidase-like"/>
    <property type="match status" value="1"/>
</dbReference>
<feature type="domain" description="Beta-lactamase-related" evidence="2">
    <location>
        <begin position="35"/>
        <end position="352"/>
    </location>
</feature>
<dbReference type="InterPro" id="IPR050491">
    <property type="entry name" value="AmpC-like"/>
</dbReference>
<dbReference type="GO" id="GO:0016787">
    <property type="term" value="F:hydrolase activity"/>
    <property type="evidence" value="ECO:0007669"/>
    <property type="project" value="UniProtKB-KW"/>
</dbReference>
<accession>A0ABW1ZDM2</accession>
<dbReference type="PANTHER" id="PTHR46825:SF9">
    <property type="entry name" value="BETA-LACTAMASE-RELATED DOMAIN-CONTAINING PROTEIN"/>
    <property type="match status" value="1"/>
</dbReference>
<keyword evidence="1" id="KW-0732">Signal</keyword>
<feature type="chain" id="PRO_5045033314" evidence="1">
    <location>
        <begin position="20"/>
        <end position="439"/>
    </location>
</feature>
<reference evidence="5" key="2">
    <citation type="journal article" date="2019" name="Int. J. Syst. Evol. Microbiol.">
        <title>The Global Catalogue of Microorganisms (GCM) 10K type strain sequencing project: providing services to taxonomists for standard genome sequencing and annotation.</title>
        <authorList>
            <consortium name="The Broad Institute Genomics Platform"/>
            <consortium name="The Broad Institute Genome Sequencing Center for Infectious Disease"/>
            <person name="Wu L."/>
            <person name="Ma J."/>
        </authorList>
    </citation>
    <scope>NUCLEOTIDE SEQUENCE [LARGE SCALE GENOMIC DNA]</scope>
    <source>
        <strain evidence="5">CCUG 63830</strain>
    </source>
</reference>
<keyword evidence="3" id="KW-0378">Hydrolase</keyword>
<organism evidence="3 5">
    <name type="scientific">Deinococcus multiflagellatus</name>
    <dbReference type="NCBI Taxonomy" id="1656887"/>
    <lineage>
        <taxon>Bacteria</taxon>
        <taxon>Thermotogati</taxon>
        <taxon>Deinococcota</taxon>
        <taxon>Deinococci</taxon>
        <taxon>Deinococcales</taxon>
        <taxon>Deinococcaceae</taxon>
        <taxon>Deinococcus</taxon>
    </lineage>
</organism>
<evidence type="ECO:0000313" key="4">
    <source>
        <dbReference type="EMBL" id="MFC6662373.1"/>
    </source>
</evidence>
<dbReference type="Pfam" id="PF00144">
    <property type="entry name" value="Beta-lactamase"/>
    <property type="match status" value="1"/>
</dbReference>
<reference evidence="3" key="3">
    <citation type="submission" date="2024-09" db="EMBL/GenBank/DDBJ databases">
        <authorList>
            <person name="Sun Q."/>
            <person name="Mori K."/>
        </authorList>
    </citation>
    <scope>NUCLEOTIDE SEQUENCE</scope>
    <source>
        <strain evidence="3">NBRC 112888</strain>
    </source>
</reference>
<evidence type="ECO:0000313" key="5">
    <source>
        <dbReference type="Proteomes" id="UP001596317"/>
    </source>
</evidence>
<gene>
    <name evidence="3" type="ORF">ACFP90_00155</name>
    <name evidence="4" type="ORF">ACFP90_20160</name>
</gene>
<dbReference type="Proteomes" id="UP001596317">
    <property type="component" value="Unassembled WGS sequence"/>
</dbReference>
<comment type="caution">
    <text evidence="3">The sequence shown here is derived from an EMBL/GenBank/DDBJ whole genome shotgun (WGS) entry which is preliminary data.</text>
</comment>
<evidence type="ECO:0000256" key="1">
    <source>
        <dbReference type="SAM" id="SignalP"/>
    </source>
</evidence>
<evidence type="ECO:0000313" key="3">
    <source>
        <dbReference type="EMBL" id="MFC6658950.1"/>
    </source>
</evidence>
<reference evidence="3" key="1">
    <citation type="journal article" date="2014" name="Int. J. Syst. Evol. Microbiol.">
        <title>Complete genome of a new Firmicutes species belonging to the dominant human colonic microbiota ('Ruminococcus bicirculans') reveals two chromosomes and a selective capacity to utilize plant glucans.</title>
        <authorList>
            <consortium name="NISC Comparative Sequencing Program"/>
            <person name="Wegmann U."/>
            <person name="Louis P."/>
            <person name="Goesmann A."/>
            <person name="Henrissat B."/>
            <person name="Duncan S.H."/>
            <person name="Flint H.J."/>
        </authorList>
    </citation>
    <scope>NUCLEOTIDE SEQUENCE</scope>
    <source>
        <strain evidence="3">NBRC 112888</strain>
    </source>
</reference>
<name>A0ABW1ZDM2_9DEIO</name>
<protein>
    <submittedName>
        <fullName evidence="3">Serine hydrolase</fullName>
    </submittedName>
</protein>
<sequence>MTLHLPLTALLLLAGAAGAATPARIPEAAAAYVQAQAQATGFMGTVLITQRGRTLYAGTAGQANLELGARVTPDTLFRIASISKSFTAAAILKLQDQGKLNVGDRLSRFLPAYPHAQEITLHQLLTHTAGVADYTDRDAFATFKALPHTLDALIARFAGQPLNFAPGTKFQYSNAGYVLLSRVVEVASGQPYADFLRQQVLAPAGLKLTDYDAPQPLRAGRASGYDFDGTTYTNADHVDASVASGAGALISTARELDAWIHALQGGRVLSKAATAQMFTPAVPVAPGQDSRYGYGWLITPASGAEPARTEHNGNIDGYMALLRTYPAEDLTITVLSNVSTAPVGLMADDLAALVHGQPYTLPVKPRVVSVPAAVLDRYVGTYAFADGQQFEVRRQGAGLRVTVSDQIFPLIAVAPDRFLLQAVGAELVFGPVTGGRPSR</sequence>
<dbReference type="EMBL" id="JBHSWB010000001">
    <property type="protein sequence ID" value="MFC6658950.1"/>
    <property type="molecule type" value="Genomic_DNA"/>
</dbReference>
<feature type="signal peptide" evidence="1">
    <location>
        <begin position="1"/>
        <end position="19"/>
    </location>
</feature>
<proteinExistence type="predicted"/>
<dbReference type="EMBL" id="JBHSWB010000001">
    <property type="protein sequence ID" value="MFC6662373.1"/>
    <property type="molecule type" value="Genomic_DNA"/>
</dbReference>
<keyword evidence="5" id="KW-1185">Reference proteome</keyword>
<dbReference type="RefSeq" id="WP_380053363.1">
    <property type="nucleotide sequence ID" value="NZ_JBHSWB010000001.1"/>
</dbReference>
<dbReference type="InterPro" id="IPR012338">
    <property type="entry name" value="Beta-lactam/transpept-like"/>
</dbReference>